<proteinExistence type="inferred from homology"/>
<dbReference type="EMBL" id="NCXO01000001">
    <property type="protein sequence ID" value="OSC36055.1"/>
    <property type="molecule type" value="Genomic_DNA"/>
</dbReference>
<dbReference type="InterPro" id="IPR036640">
    <property type="entry name" value="ABC1_TM_sf"/>
</dbReference>
<dbReference type="OrthoDB" id="3237158at2"/>
<keyword evidence="3" id="KW-0997">Cell inner membrane</keyword>
<gene>
    <name evidence="11" type="ORF">B8W67_00750</name>
</gene>
<dbReference type="GO" id="GO:0005524">
    <property type="term" value="F:ATP binding"/>
    <property type="evidence" value="ECO:0007669"/>
    <property type="project" value="UniProtKB-KW"/>
</dbReference>
<dbReference type="GO" id="GO:0045454">
    <property type="term" value="P:cell redox homeostasis"/>
    <property type="evidence" value="ECO:0007669"/>
    <property type="project" value="InterPro"/>
</dbReference>
<evidence type="ECO:0000256" key="3">
    <source>
        <dbReference type="ARBA" id="ARBA00022519"/>
    </source>
</evidence>
<dbReference type="PROSITE" id="PS00211">
    <property type="entry name" value="ABC_TRANSPORTER_1"/>
    <property type="match status" value="1"/>
</dbReference>
<keyword evidence="5" id="KW-0547">Nucleotide-binding</keyword>
<dbReference type="PROSITE" id="PS50929">
    <property type="entry name" value="ABC_TM1F"/>
    <property type="match status" value="1"/>
</dbReference>
<keyword evidence="6" id="KW-0067">ATP-binding</keyword>
<dbReference type="PROSITE" id="PS50893">
    <property type="entry name" value="ABC_TRANSPORTER_2"/>
    <property type="match status" value="1"/>
</dbReference>
<dbReference type="InterPro" id="IPR011527">
    <property type="entry name" value="ABC1_TM_dom"/>
</dbReference>
<dbReference type="NCBIfam" id="TIGR02868">
    <property type="entry name" value="CydC"/>
    <property type="match status" value="1"/>
</dbReference>
<accession>A0A7I7SCC9</accession>
<dbReference type="Pfam" id="PF00005">
    <property type="entry name" value="ABC_tran"/>
    <property type="match status" value="1"/>
</dbReference>
<dbReference type="InterPro" id="IPR003439">
    <property type="entry name" value="ABC_transporter-like_ATP-bd"/>
</dbReference>
<dbReference type="AlphaFoldDB" id="A0A7I7SCC9"/>
<reference evidence="11 12" key="1">
    <citation type="submission" date="2017-04" db="EMBL/GenBank/DDBJ databases">
        <title>The new phylogeny of genus Mycobacterium.</title>
        <authorList>
            <person name="Tortoli E."/>
            <person name="Trovato A."/>
            <person name="Cirillo D.M."/>
        </authorList>
    </citation>
    <scope>NUCLEOTIDE SEQUENCE [LARGE SCALE GENOMIC DNA]</scope>
    <source>
        <strain evidence="11 12">KCTC 19819</strain>
    </source>
</reference>
<name>A0A7I7SCC9_9MYCO</name>
<evidence type="ECO:0000256" key="2">
    <source>
        <dbReference type="ARBA" id="ARBA00022448"/>
    </source>
</evidence>
<comment type="caution">
    <text evidence="11">The sequence shown here is derived from an EMBL/GenBank/DDBJ whole genome shotgun (WGS) entry which is preliminary data.</text>
</comment>
<keyword evidence="9" id="KW-0472">Membrane</keyword>
<dbReference type="PANTHER" id="PTHR24221:SF654">
    <property type="entry name" value="ATP-BINDING CASSETTE SUB-FAMILY B MEMBER 6"/>
    <property type="match status" value="1"/>
</dbReference>
<dbReference type="GO" id="GO:0034040">
    <property type="term" value="F:ATPase-coupled lipid transmembrane transporter activity"/>
    <property type="evidence" value="ECO:0007669"/>
    <property type="project" value="TreeGrafter"/>
</dbReference>
<comment type="subcellular location">
    <subcellularLocation>
        <location evidence="1">Cell inner membrane</location>
        <topology evidence="1">Multi-pass membrane protein</topology>
    </subcellularLocation>
</comment>
<evidence type="ECO:0000256" key="4">
    <source>
        <dbReference type="ARBA" id="ARBA00022692"/>
    </source>
</evidence>
<evidence type="ECO:0000256" key="8">
    <source>
        <dbReference type="ARBA" id="ARBA00022989"/>
    </source>
</evidence>
<keyword evidence="8" id="KW-1133">Transmembrane helix</keyword>
<dbReference type="SMART" id="SM00382">
    <property type="entry name" value="AAA"/>
    <property type="match status" value="1"/>
</dbReference>
<dbReference type="Proteomes" id="UP000193577">
    <property type="component" value="Unassembled WGS sequence"/>
</dbReference>
<keyword evidence="2" id="KW-0813">Transport</keyword>
<dbReference type="Gene3D" id="1.20.1560.10">
    <property type="entry name" value="ABC transporter type 1, transmembrane domain"/>
    <property type="match status" value="1"/>
</dbReference>
<evidence type="ECO:0000256" key="1">
    <source>
        <dbReference type="ARBA" id="ARBA00004429"/>
    </source>
</evidence>
<evidence type="ECO:0000256" key="5">
    <source>
        <dbReference type="ARBA" id="ARBA00022741"/>
    </source>
</evidence>
<dbReference type="PANTHER" id="PTHR24221">
    <property type="entry name" value="ATP-BINDING CASSETTE SUB-FAMILY B"/>
    <property type="match status" value="1"/>
</dbReference>
<dbReference type="GO" id="GO:0034775">
    <property type="term" value="P:glutathione transmembrane transport"/>
    <property type="evidence" value="ECO:0007669"/>
    <property type="project" value="InterPro"/>
</dbReference>
<sequence>MSRPDRHRDPLCSAVGLLRPRLPRLALAIVLGAASLIAALGLAGVSAWLITRAWQMPPILDLSVAVVTVRACAIARGVLHYCERLASHDTALRAAGSARVQLYRRLAYGPVEITTGVPSGTLVARLGADVDAFAEVLVRAVLPIAVGAVLAVIAVGVIAVISVPAAVMLALGLLIAGVIAPWVASRAAGSAEELARRHHGERDVAAVTALEHAAELRISGRLPEFITQSQRHQRNWGAATDAAAAPAAWAEAMPTAATAVSVIAAVVAGIAIAPDVAPTTLAILMLLPLSAFEATTVLPSAAIQLTRSRIAARHLLAVAPELATPAPVPTVGHPRACPTGDVRAEQLVVGHHRALNEPVTLDLSTGTRLAVTGPSGAGKTTLLMTLAGLLAPLRGGVTVDGRSIGEFAEDELRSRILFFAEDAHLFATTVRDNLLVARGDSTDTQILAALDRVGLGDWLAGLPNGLETVLDGGAEALSAGQRRRVLLARAMLVPAGVILLDEPTENLDAADSDRLLTAVLDPDGGVFHPEQTVVVATHHLPATAVVPQWRLQPARLPGAAGKVAHHTFLHDRGHDLTGAVEEVTGAQPPQVGGHR</sequence>
<keyword evidence="12" id="KW-1185">Reference proteome</keyword>
<protein>
    <submittedName>
        <fullName evidence="11">Thiol reductant ABC exporter subunit CydC</fullName>
    </submittedName>
</protein>
<dbReference type="Pfam" id="PF00664">
    <property type="entry name" value="ABC_membrane"/>
    <property type="match status" value="1"/>
</dbReference>
<dbReference type="GO" id="GO:0005886">
    <property type="term" value="C:plasma membrane"/>
    <property type="evidence" value="ECO:0007669"/>
    <property type="project" value="UniProtKB-SubCell"/>
</dbReference>
<dbReference type="InterPro" id="IPR017871">
    <property type="entry name" value="ABC_transporter-like_CS"/>
</dbReference>
<evidence type="ECO:0000256" key="9">
    <source>
        <dbReference type="ARBA" id="ARBA00023136"/>
    </source>
</evidence>
<dbReference type="SUPFAM" id="SSF52540">
    <property type="entry name" value="P-loop containing nucleoside triphosphate hydrolases"/>
    <property type="match status" value="1"/>
</dbReference>
<dbReference type="GO" id="GO:0016887">
    <property type="term" value="F:ATP hydrolysis activity"/>
    <property type="evidence" value="ECO:0007669"/>
    <property type="project" value="InterPro"/>
</dbReference>
<evidence type="ECO:0000256" key="7">
    <source>
        <dbReference type="ARBA" id="ARBA00022967"/>
    </source>
</evidence>
<dbReference type="InterPro" id="IPR003593">
    <property type="entry name" value="AAA+_ATPase"/>
</dbReference>
<dbReference type="InterPro" id="IPR014223">
    <property type="entry name" value="ABC_CydC/D"/>
</dbReference>
<keyword evidence="3" id="KW-1003">Cell membrane</keyword>
<comment type="similarity">
    <text evidence="10">Belongs to the ABC transporter superfamily. Siderophore-Fe(3+) uptake transporter (SIUT) (TC 3.A.1.21) family.</text>
</comment>
<evidence type="ECO:0000256" key="6">
    <source>
        <dbReference type="ARBA" id="ARBA00022840"/>
    </source>
</evidence>
<evidence type="ECO:0000313" key="12">
    <source>
        <dbReference type="Proteomes" id="UP000193577"/>
    </source>
</evidence>
<keyword evidence="7" id="KW-1278">Translocase</keyword>
<keyword evidence="4" id="KW-0812">Transmembrane</keyword>
<dbReference type="SUPFAM" id="SSF90123">
    <property type="entry name" value="ABC transporter transmembrane region"/>
    <property type="match status" value="1"/>
</dbReference>
<dbReference type="Gene3D" id="3.40.50.300">
    <property type="entry name" value="P-loop containing nucleotide triphosphate hydrolases"/>
    <property type="match status" value="1"/>
</dbReference>
<dbReference type="InterPro" id="IPR039421">
    <property type="entry name" value="Type_1_exporter"/>
</dbReference>
<organism evidence="11 12">
    <name type="scientific">Mycolicibacillus koreensis</name>
    <dbReference type="NCBI Taxonomy" id="1069220"/>
    <lineage>
        <taxon>Bacteria</taxon>
        <taxon>Bacillati</taxon>
        <taxon>Actinomycetota</taxon>
        <taxon>Actinomycetes</taxon>
        <taxon>Mycobacteriales</taxon>
        <taxon>Mycobacteriaceae</taxon>
        <taxon>Mycolicibacillus</taxon>
    </lineage>
</organism>
<evidence type="ECO:0000256" key="10">
    <source>
        <dbReference type="ARBA" id="ARBA00023455"/>
    </source>
</evidence>
<dbReference type="GO" id="GO:0140359">
    <property type="term" value="F:ABC-type transporter activity"/>
    <property type="evidence" value="ECO:0007669"/>
    <property type="project" value="InterPro"/>
</dbReference>
<dbReference type="InterPro" id="IPR027417">
    <property type="entry name" value="P-loop_NTPase"/>
</dbReference>
<evidence type="ECO:0000313" key="11">
    <source>
        <dbReference type="EMBL" id="OSC36055.1"/>
    </source>
</evidence>